<feature type="signal peptide" evidence="5">
    <location>
        <begin position="1"/>
        <end position="21"/>
    </location>
</feature>
<dbReference type="PANTHER" id="PTHR48060:SF21">
    <property type="entry name" value="L DOMAIN-LIKE PROTEIN"/>
    <property type="match status" value="1"/>
</dbReference>
<comment type="caution">
    <text evidence="7">The sequence shown here is derived from an EMBL/GenBank/DDBJ whole genome shotgun (WGS) entry which is preliminary data.</text>
</comment>
<evidence type="ECO:0000256" key="4">
    <source>
        <dbReference type="SAM" id="MobiDB-lite"/>
    </source>
</evidence>
<evidence type="ECO:0000256" key="2">
    <source>
        <dbReference type="ARBA" id="ARBA00022729"/>
    </source>
</evidence>
<keyword evidence="8" id="KW-1185">Reference proteome</keyword>
<dbReference type="InterPro" id="IPR053211">
    <property type="entry name" value="DNA_repair-toleration"/>
</dbReference>
<evidence type="ECO:0000259" key="6">
    <source>
        <dbReference type="Pfam" id="PF08263"/>
    </source>
</evidence>
<evidence type="ECO:0000256" key="3">
    <source>
        <dbReference type="ARBA" id="ARBA00022737"/>
    </source>
</evidence>
<sequence length="127" mass="13872">MSARIPMIIFLLLLLSAVSYSSPNPTNGSDTDLAALLAFKAQLADPLRVLATNWTPGTSFCHWFGVSCSRRRQRVTALSLPELPLVGRPVEGGVRARRPLRAPPKNGGPISQRQPRLESKFLAHCRG</sequence>
<dbReference type="Pfam" id="PF08263">
    <property type="entry name" value="LRRNT_2"/>
    <property type="match status" value="1"/>
</dbReference>
<evidence type="ECO:0000313" key="8">
    <source>
        <dbReference type="Proteomes" id="UP001231189"/>
    </source>
</evidence>
<keyword evidence="2 5" id="KW-0732">Signal</keyword>
<feature type="region of interest" description="Disordered" evidence="4">
    <location>
        <begin position="94"/>
        <end position="114"/>
    </location>
</feature>
<dbReference type="AlphaFoldDB" id="A0AAD8W549"/>
<evidence type="ECO:0000256" key="5">
    <source>
        <dbReference type="SAM" id="SignalP"/>
    </source>
</evidence>
<dbReference type="InterPro" id="IPR032675">
    <property type="entry name" value="LRR_dom_sf"/>
</dbReference>
<gene>
    <name evidence="7" type="ORF">QYE76_060185</name>
</gene>
<keyword evidence="1" id="KW-0433">Leucine-rich repeat</keyword>
<evidence type="ECO:0000256" key="1">
    <source>
        <dbReference type="ARBA" id="ARBA00022614"/>
    </source>
</evidence>
<proteinExistence type="predicted"/>
<feature type="domain" description="Leucine-rich repeat-containing N-terminal plant-type" evidence="6">
    <location>
        <begin position="30"/>
        <end position="69"/>
    </location>
</feature>
<feature type="chain" id="PRO_5042292682" description="Leucine-rich repeat-containing N-terminal plant-type domain-containing protein" evidence="5">
    <location>
        <begin position="22"/>
        <end position="127"/>
    </location>
</feature>
<keyword evidence="3" id="KW-0677">Repeat</keyword>
<evidence type="ECO:0000313" key="7">
    <source>
        <dbReference type="EMBL" id="KAK1642380.1"/>
    </source>
</evidence>
<accession>A0AAD8W549</accession>
<dbReference type="PANTHER" id="PTHR48060">
    <property type="entry name" value="DNA DAMAGE-REPAIR/TOLERATION PROTEIN DRT100"/>
    <property type="match status" value="1"/>
</dbReference>
<dbReference type="Gene3D" id="3.80.10.10">
    <property type="entry name" value="Ribonuclease Inhibitor"/>
    <property type="match status" value="1"/>
</dbReference>
<dbReference type="EMBL" id="JAUUTY010000004">
    <property type="protein sequence ID" value="KAK1642380.1"/>
    <property type="molecule type" value="Genomic_DNA"/>
</dbReference>
<name>A0AAD8W549_LOLMU</name>
<reference evidence="7" key="1">
    <citation type="submission" date="2023-07" db="EMBL/GenBank/DDBJ databases">
        <title>A chromosome-level genome assembly of Lolium multiflorum.</title>
        <authorList>
            <person name="Chen Y."/>
            <person name="Copetti D."/>
            <person name="Kolliker R."/>
            <person name="Studer B."/>
        </authorList>
    </citation>
    <scope>NUCLEOTIDE SEQUENCE</scope>
    <source>
        <strain evidence="7">02402/16</strain>
        <tissue evidence="7">Leaf</tissue>
    </source>
</reference>
<dbReference type="Proteomes" id="UP001231189">
    <property type="component" value="Unassembled WGS sequence"/>
</dbReference>
<organism evidence="7 8">
    <name type="scientific">Lolium multiflorum</name>
    <name type="common">Italian ryegrass</name>
    <name type="synonym">Lolium perenne subsp. multiflorum</name>
    <dbReference type="NCBI Taxonomy" id="4521"/>
    <lineage>
        <taxon>Eukaryota</taxon>
        <taxon>Viridiplantae</taxon>
        <taxon>Streptophyta</taxon>
        <taxon>Embryophyta</taxon>
        <taxon>Tracheophyta</taxon>
        <taxon>Spermatophyta</taxon>
        <taxon>Magnoliopsida</taxon>
        <taxon>Liliopsida</taxon>
        <taxon>Poales</taxon>
        <taxon>Poaceae</taxon>
        <taxon>BOP clade</taxon>
        <taxon>Pooideae</taxon>
        <taxon>Poodae</taxon>
        <taxon>Poeae</taxon>
        <taxon>Poeae Chloroplast Group 2 (Poeae type)</taxon>
        <taxon>Loliodinae</taxon>
        <taxon>Loliinae</taxon>
        <taxon>Lolium</taxon>
    </lineage>
</organism>
<protein>
    <recommendedName>
        <fullName evidence="6">Leucine-rich repeat-containing N-terminal plant-type domain-containing protein</fullName>
    </recommendedName>
</protein>
<dbReference type="InterPro" id="IPR013210">
    <property type="entry name" value="LRR_N_plant-typ"/>
</dbReference>